<reference evidence="2 3" key="1">
    <citation type="submission" date="2018-01" db="EMBL/GenBank/DDBJ databases">
        <title>Draft genome sequence of the feruloyl esterase-producing strain Lactobacillus fermentum CRL 1446, isolated from artisanal goat milk cheese.</title>
        <authorList>
            <person name="Abeijon Mukdsi M.C."/>
            <person name="Saavedra L."/>
            <person name="Gauffin Cano M.P."/>
            <person name="Hebert E.M."/>
            <person name="Medina R.B."/>
        </authorList>
    </citation>
    <scope>NUCLEOTIDE SEQUENCE [LARGE SCALE GENOMIC DNA]</scope>
    <source>
        <strain evidence="2 3">CRL 1446</strain>
    </source>
</reference>
<sequence length="219" mass="23725">MNKRVVAFIVGVVAVLAVIVLGNLARSGATPSTNSSNQATSSTKKVATGKSLIVYFSRTKGVYGGDVKVGHTAQVAQDIQKYTGADMYEIVPKVDYSSNYEQVTKQAQTEIDENARPAIKNPLPDVSKYDTIYIGSPIWWGQYPMIMFTFFDKENLNGKTIIPFTTHAGSGLANTVETLKQTYLKATVLEGLAVRGTDSSKAAPKVNAWLARLGVQRAK</sequence>
<dbReference type="PANTHER" id="PTHR39201:SF1">
    <property type="entry name" value="FLAVODOXIN-LIKE DOMAIN-CONTAINING PROTEIN"/>
    <property type="match status" value="1"/>
</dbReference>
<name>A0A2K2TJG5_LIMFE</name>
<evidence type="ECO:0000313" key="3">
    <source>
        <dbReference type="Proteomes" id="UP000236514"/>
    </source>
</evidence>
<dbReference type="GO" id="GO:0010181">
    <property type="term" value="F:FMN binding"/>
    <property type="evidence" value="ECO:0007669"/>
    <property type="project" value="InterPro"/>
</dbReference>
<proteinExistence type="predicted"/>
<dbReference type="Gene3D" id="3.40.50.360">
    <property type="match status" value="1"/>
</dbReference>
<dbReference type="SUPFAM" id="SSF52218">
    <property type="entry name" value="Flavoproteins"/>
    <property type="match status" value="1"/>
</dbReference>
<organism evidence="2 3">
    <name type="scientific">Limosilactobacillus fermentum</name>
    <name type="common">Lactobacillus fermentum</name>
    <dbReference type="NCBI Taxonomy" id="1613"/>
    <lineage>
        <taxon>Bacteria</taxon>
        <taxon>Bacillati</taxon>
        <taxon>Bacillota</taxon>
        <taxon>Bacilli</taxon>
        <taxon>Lactobacillales</taxon>
        <taxon>Lactobacillaceae</taxon>
        <taxon>Limosilactobacillus</taxon>
    </lineage>
</organism>
<dbReference type="RefSeq" id="WP_103205386.1">
    <property type="nucleotide sequence ID" value="NZ_CAKMAZ010000001.1"/>
</dbReference>
<protein>
    <submittedName>
        <fullName evidence="2">Flavodoxin</fullName>
    </submittedName>
</protein>
<feature type="domain" description="Flavodoxin-like" evidence="1">
    <location>
        <begin position="69"/>
        <end position="201"/>
    </location>
</feature>
<dbReference type="InterPro" id="IPR029039">
    <property type="entry name" value="Flavoprotein-like_sf"/>
</dbReference>
<gene>
    <name evidence="2" type="ORF">C1Y38_04045</name>
</gene>
<accession>A0A2K2TJG5</accession>
<dbReference type="Pfam" id="PF12682">
    <property type="entry name" value="Flavodoxin_4"/>
    <property type="match status" value="1"/>
</dbReference>
<evidence type="ECO:0000313" key="2">
    <source>
        <dbReference type="EMBL" id="PNV58102.1"/>
    </source>
</evidence>
<dbReference type="InterPro" id="IPR008254">
    <property type="entry name" value="Flavodoxin/NO_synth"/>
</dbReference>
<dbReference type="GO" id="GO:0016651">
    <property type="term" value="F:oxidoreductase activity, acting on NAD(P)H"/>
    <property type="evidence" value="ECO:0007669"/>
    <property type="project" value="UniProtKB-ARBA"/>
</dbReference>
<dbReference type="AlphaFoldDB" id="A0A2K2TJG5"/>
<comment type="caution">
    <text evidence="2">The sequence shown here is derived from an EMBL/GenBank/DDBJ whole genome shotgun (WGS) entry which is preliminary data.</text>
</comment>
<dbReference type="PANTHER" id="PTHR39201">
    <property type="entry name" value="EXPORTED PROTEIN-RELATED"/>
    <property type="match status" value="1"/>
</dbReference>
<dbReference type="EMBL" id="POTQ01000006">
    <property type="protein sequence ID" value="PNV58102.1"/>
    <property type="molecule type" value="Genomic_DNA"/>
</dbReference>
<dbReference type="Proteomes" id="UP000236514">
    <property type="component" value="Unassembled WGS sequence"/>
</dbReference>
<evidence type="ECO:0000259" key="1">
    <source>
        <dbReference type="Pfam" id="PF12682"/>
    </source>
</evidence>